<dbReference type="VEuPathDB" id="FungiDB:UREG_04927"/>
<sequence>MDQATHPPRWKYLVVFLLLAIAWFRFTGVTVQFRTSLLGNDGYASQKPFDEQPIMAEHDGGQKPIAPPKGLIPLKFEPLPLGSIKPRGWLLAEVQSMASGLAGHESDFYQVVRDSRWLGGSHDYSDLNEALPYWFNGVVPLAWRRRRPGAGRPGRLWMRCTGLWV</sequence>
<evidence type="ECO:0000313" key="3">
    <source>
        <dbReference type="Proteomes" id="UP000002058"/>
    </source>
</evidence>
<name>C4JUX4_UNCRE</name>
<accession>C4JUX4</accession>
<dbReference type="GeneID" id="8437978"/>
<dbReference type="OrthoDB" id="5358475at2759"/>
<protein>
    <submittedName>
        <fullName evidence="2">Uncharacterized protein</fullName>
    </submittedName>
</protein>
<keyword evidence="1" id="KW-0812">Transmembrane</keyword>
<evidence type="ECO:0000313" key="2">
    <source>
        <dbReference type="EMBL" id="EEP80085.1"/>
    </source>
</evidence>
<dbReference type="EMBL" id="CH476617">
    <property type="protein sequence ID" value="EEP80085.1"/>
    <property type="molecule type" value="Genomic_DNA"/>
</dbReference>
<evidence type="ECO:0000256" key="1">
    <source>
        <dbReference type="SAM" id="Phobius"/>
    </source>
</evidence>
<dbReference type="RefSeq" id="XP_002584238.1">
    <property type="nucleotide sequence ID" value="XM_002584192.1"/>
</dbReference>
<keyword evidence="1" id="KW-0472">Membrane</keyword>
<reference evidence="3" key="1">
    <citation type="journal article" date="2009" name="Genome Res.">
        <title>Comparative genomic analyses of the human fungal pathogens Coccidioides and their relatives.</title>
        <authorList>
            <person name="Sharpton T.J."/>
            <person name="Stajich J.E."/>
            <person name="Rounsley S.D."/>
            <person name="Gardner M.J."/>
            <person name="Wortman J.R."/>
            <person name="Jordar V.S."/>
            <person name="Maiti R."/>
            <person name="Kodira C.D."/>
            <person name="Neafsey D.E."/>
            <person name="Zeng Q."/>
            <person name="Hung C.-Y."/>
            <person name="McMahan C."/>
            <person name="Muszewska A."/>
            <person name="Grynberg M."/>
            <person name="Mandel M.A."/>
            <person name="Kellner E.M."/>
            <person name="Barker B.M."/>
            <person name="Galgiani J.N."/>
            <person name="Orbach M.J."/>
            <person name="Kirkland T.N."/>
            <person name="Cole G.T."/>
            <person name="Henn M.R."/>
            <person name="Birren B.W."/>
            <person name="Taylor J.W."/>
        </authorList>
    </citation>
    <scope>NUCLEOTIDE SEQUENCE [LARGE SCALE GENOMIC DNA]</scope>
    <source>
        <strain evidence="3">UAMH 1704</strain>
    </source>
</reference>
<feature type="transmembrane region" description="Helical" evidence="1">
    <location>
        <begin position="12"/>
        <end position="33"/>
    </location>
</feature>
<keyword evidence="1" id="KW-1133">Transmembrane helix</keyword>
<dbReference type="Proteomes" id="UP000002058">
    <property type="component" value="Unassembled WGS sequence"/>
</dbReference>
<proteinExistence type="predicted"/>
<dbReference type="AlphaFoldDB" id="C4JUX4"/>
<dbReference type="eggNOG" id="ENOG502RS3P">
    <property type="taxonomic scope" value="Eukaryota"/>
</dbReference>
<dbReference type="KEGG" id="ure:UREG_04927"/>
<organism evidence="2 3">
    <name type="scientific">Uncinocarpus reesii (strain UAMH 1704)</name>
    <dbReference type="NCBI Taxonomy" id="336963"/>
    <lineage>
        <taxon>Eukaryota</taxon>
        <taxon>Fungi</taxon>
        <taxon>Dikarya</taxon>
        <taxon>Ascomycota</taxon>
        <taxon>Pezizomycotina</taxon>
        <taxon>Eurotiomycetes</taxon>
        <taxon>Eurotiomycetidae</taxon>
        <taxon>Onygenales</taxon>
        <taxon>Onygenaceae</taxon>
        <taxon>Uncinocarpus</taxon>
    </lineage>
</organism>
<dbReference type="InParanoid" id="C4JUX4"/>
<dbReference type="HOGENOM" id="CLU_1612042_0_0_1"/>
<keyword evidence="3" id="KW-1185">Reference proteome</keyword>
<gene>
    <name evidence="2" type="ORF">UREG_04927</name>
</gene>